<dbReference type="Proteomes" id="UP001596297">
    <property type="component" value="Unassembled WGS sequence"/>
</dbReference>
<dbReference type="PIRSF" id="PIRSF000445">
    <property type="entry name" value="4pyrrol_synth_GluRdtase"/>
    <property type="match status" value="1"/>
</dbReference>
<feature type="domain" description="Glutamyl-tRNA reductase N-terminal" evidence="6">
    <location>
        <begin position="27"/>
        <end position="167"/>
    </location>
</feature>
<comment type="caution">
    <text evidence="7">The sequence shown here is derived from an EMBL/GenBank/DDBJ whole genome shotgun (WGS) entry which is preliminary data.</text>
</comment>
<dbReference type="PANTHER" id="PTHR43013:SF1">
    <property type="entry name" value="GLUTAMYL-TRNA REDUCTASE"/>
    <property type="match status" value="1"/>
</dbReference>
<keyword evidence="8" id="KW-1185">Reference proteome</keyword>
<sequence>MTLSCPTGKELLRAHMVQPAPLDLAVVGLNHQTAPVEVREGAAVRAGSEEEVYRYFAAYAQEVMVLATCNRTEVYLAGLLGDPLRAFGEAWGGSFREHLYVYRGDAAAAHLYRVAAGLDSLVLGETQIQGQVKRAWQLSHGHGWSGTVLNKVAQGALAAGKRIRTETGLSERVVSVSSAAVELAQGILGGLESRTALIIGAGETAELTLTHLRAAGVQNVIVVNRTVERARQLAEKLGGQACASEYLSEVLPQADVVIASSAAPHYVLNGPEVAAALLGRPQRPMFLFDISVPRILAPDIAQVPGAHLYNLDDLTDLVNRNLQSRFAALPHAEAIVREAAADLSRWHLTRNAQQARAGAVGARLAVAGD</sequence>
<comment type="subunit">
    <text evidence="4">Homodimer.</text>
</comment>
<dbReference type="InterPro" id="IPR036343">
    <property type="entry name" value="GluRdtase_N_sf"/>
</dbReference>
<dbReference type="Pfam" id="PF01488">
    <property type="entry name" value="Shikimate_DH"/>
    <property type="match status" value="1"/>
</dbReference>
<feature type="binding site" evidence="4">
    <location>
        <begin position="68"/>
        <end position="71"/>
    </location>
    <ligand>
        <name>substrate</name>
    </ligand>
</feature>
<dbReference type="HAMAP" id="MF_00087">
    <property type="entry name" value="Glu_tRNA_reductase"/>
    <property type="match status" value="1"/>
</dbReference>
<name>A0ABW1YFA1_9DEIO</name>
<keyword evidence="3 4" id="KW-0627">Porphyrin biosynthesis</keyword>
<evidence type="ECO:0000256" key="3">
    <source>
        <dbReference type="ARBA" id="ARBA00023244"/>
    </source>
</evidence>
<feature type="binding site" evidence="4">
    <location>
        <begin position="125"/>
        <end position="127"/>
    </location>
    <ligand>
        <name>substrate</name>
    </ligand>
</feature>
<dbReference type="PROSITE" id="PS00747">
    <property type="entry name" value="GLUTR"/>
    <property type="match status" value="1"/>
</dbReference>
<dbReference type="SUPFAM" id="SSF69742">
    <property type="entry name" value="Glutamyl tRNA-reductase catalytic, N-terminal domain"/>
    <property type="match status" value="1"/>
</dbReference>
<dbReference type="InterPro" id="IPR006151">
    <property type="entry name" value="Shikm_DH/Glu-tRNA_Rdtase"/>
</dbReference>
<feature type="binding site" evidence="4">
    <location>
        <position position="131"/>
    </location>
    <ligand>
        <name>substrate</name>
    </ligand>
</feature>
<protein>
    <recommendedName>
        <fullName evidence="4">Glutamyl-tRNA reductase</fullName>
        <shortName evidence="4">GluTR</shortName>
        <ecNumber evidence="4">1.2.1.70</ecNumber>
    </recommendedName>
</protein>
<comment type="pathway">
    <text evidence="4">Porphyrin-containing compound metabolism; protoporphyrin-IX biosynthesis; 5-aminolevulinate from L-glutamyl-tRNA(Glu): step 1/2.</text>
</comment>
<comment type="catalytic activity">
    <reaction evidence="4">
        <text>(S)-4-amino-5-oxopentanoate + tRNA(Glu) + NADP(+) = L-glutamyl-tRNA(Glu) + NADPH + H(+)</text>
        <dbReference type="Rhea" id="RHEA:12344"/>
        <dbReference type="Rhea" id="RHEA-COMP:9663"/>
        <dbReference type="Rhea" id="RHEA-COMP:9680"/>
        <dbReference type="ChEBI" id="CHEBI:15378"/>
        <dbReference type="ChEBI" id="CHEBI:57501"/>
        <dbReference type="ChEBI" id="CHEBI:57783"/>
        <dbReference type="ChEBI" id="CHEBI:58349"/>
        <dbReference type="ChEBI" id="CHEBI:78442"/>
        <dbReference type="ChEBI" id="CHEBI:78520"/>
        <dbReference type="EC" id="1.2.1.70"/>
    </reaction>
</comment>
<evidence type="ECO:0000256" key="1">
    <source>
        <dbReference type="ARBA" id="ARBA00022857"/>
    </source>
</evidence>
<evidence type="ECO:0000313" key="8">
    <source>
        <dbReference type="Proteomes" id="UP001596297"/>
    </source>
</evidence>
<dbReference type="CDD" id="cd05213">
    <property type="entry name" value="NAD_bind_Glutamyl_tRNA_reduct"/>
    <property type="match status" value="1"/>
</dbReference>
<comment type="function">
    <text evidence="4">Catalyzes the NADPH-dependent reduction of glutamyl-tRNA(Glu) to glutamate 1-semialdehyde (GSA).</text>
</comment>
<gene>
    <name evidence="4 7" type="primary">hemA</name>
    <name evidence="7" type="ORF">ACFP81_05705</name>
</gene>
<dbReference type="Gene3D" id="3.30.460.30">
    <property type="entry name" value="Glutamyl-tRNA reductase, N-terminal domain"/>
    <property type="match status" value="1"/>
</dbReference>
<dbReference type="EMBL" id="JBHSWD010000001">
    <property type="protein sequence ID" value="MFC6591559.1"/>
    <property type="molecule type" value="Genomic_DNA"/>
</dbReference>
<organism evidence="7 8">
    <name type="scientific">Deinococcus lacus</name>
    <dbReference type="NCBI Taxonomy" id="392561"/>
    <lineage>
        <taxon>Bacteria</taxon>
        <taxon>Thermotogati</taxon>
        <taxon>Deinococcota</taxon>
        <taxon>Deinococci</taxon>
        <taxon>Deinococcales</taxon>
        <taxon>Deinococcaceae</taxon>
        <taxon>Deinococcus</taxon>
    </lineage>
</organism>
<comment type="similarity">
    <text evidence="4">Belongs to the glutamyl-tRNA reductase family.</text>
</comment>
<keyword evidence="1 4" id="KW-0521">NADP</keyword>
<dbReference type="NCBIfam" id="TIGR01035">
    <property type="entry name" value="hemA"/>
    <property type="match status" value="1"/>
</dbReference>
<evidence type="ECO:0000259" key="5">
    <source>
        <dbReference type="Pfam" id="PF01488"/>
    </source>
</evidence>
<dbReference type="GO" id="GO:0008883">
    <property type="term" value="F:glutamyl-tRNA reductase activity"/>
    <property type="evidence" value="ECO:0007669"/>
    <property type="project" value="UniProtKB-EC"/>
</dbReference>
<evidence type="ECO:0000256" key="2">
    <source>
        <dbReference type="ARBA" id="ARBA00023002"/>
    </source>
</evidence>
<dbReference type="RefSeq" id="WP_380082561.1">
    <property type="nucleotide sequence ID" value="NZ_JBHSWD010000001.1"/>
</dbReference>
<feature type="binding site" evidence="4">
    <location>
        <position position="120"/>
    </location>
    <ligand>
        <name>substrate</name>
    </ligand>
</feature>
<evidence type="ECO:0000259" key="6">
    <source>
        <dbReference type="Pfam" id="PF05201"/>
    </source>
</evidence>
<accession>A0ABW1YFA1</accession>
<dbReference type="Gene3D" id="3.40.50.720">
    <property type="entry name" value="NAD(P)-binding Rossmann-like Domain"/>
    <property type="match status" value="1"/>
</dbReference>
<feature type="active site" description="Nucleophile" evidence="4">
    <location>
        <position position="69"/>
    </location>
</feature>
<evidence type="ECO:0000313" key="7">
    <source>
        <dbReference type="EMBL" id="MFC6591559.1"/>
    </source>
</evidence>
<reference evidence="8" key="1">
    <citation type="journal article" date="2019" name="Int. J. Syst. Evol. Microbiol.">
        <title>The Global Catalogue of Microorganisms (GCM) 10K type strain sequencing project: providing services to taxonomists for standard genome sequencing and annotation.</title>
        <authorList>
            <consortium name="The Broad Institute Genomics Platform"/>
            <consortium name="The Broad Institute Genome Sequencing Center for Infectious Disease"/>
            <person name="Wu L."/>
            <person name="Ma J."/>
        </authorList>
    </citation>
    <scope>NUCLEOTIDE SEQUENCE [LARGE SCALE GENOMIC DNA]</scope>
    <source>
        <strain evidence="8">CGMCC 1.15772</strain>
    </source>
</reference>
<dbReference type="InterPro" id="IPR018214">
    <property type="entry name" value="GluRdtase_CS"/>
</dbReference>
<dbReference type="SUPFAM" id="SSF51735">
    <property type="entry name" value="NAD(P)-binding Rossmann-fold domains"/>
    <property type="match status" value="1"/>
</dbReference>
<evidence type="ECO:0000256" key="4">
    <source>
        <dbReference type="HAMAP-Rule" id="MF_00087"/>
    </source>
</evidence>
<keyword evidence="2 4" id="KW-0560">Oxidoreductase</keyword>
<dbReference type="InterPro" id="IPR015895">
    <property type="entry name" value="4pyrrol_synth_GluRdtase_N"/>
</dbReference>
<dbReference type="PANTHER" id="PTHR43013">
    <property type="entry name" value="GLUTAMYL-TRNA REDUCTASE"/>
    <property type="match status" value="1"/>
</dbReference>
<dbReference type="InterPro" id="IPR000343">
    <property type="entry name" value="4pyrrol_synth_GluRdtase"/>
</dbReference>
<dbReference type="EC" id="1.2.1.70" evidence="4"/>
<dbReference type="Pfam" id="PF05201">
    <property type="entry name" value="GlutR_N"/>
    <property type="match status" value="1"/>
</dbReference>
<feature type="binding site" evidence="4">
    <location>
        <begin position="200"/>
        <end position="205"/>
    </location>
    <ligand>
        <name>NADP(+)</name>
        <dbReference type="ChEBI" id="CHEBI:58349"/>
    </ligand>
</feature>
<dbReference type="InterPro" id="IPR036291">
    <property type="entry name" value="NAD(P)-bd_dom_sf"/>
</dbReference>
<comment type="miscellaneous">
    <text evidence="4">During catalysis, the active site Cys acts as a nucleophile attacking the alpha-carbonyl group of tRNA-bound glutamate with the formation of a thioester intermediate between enzyme and glutamate, and the concomitant release of tRNA(Glu). The thioester intermediate is finally reduced by direct hydride transfer from NADPH, to form the product GSA.</text>
</comment>
<proteinExistence type="inferred from homology"/>
<feature type="site" description="Important for activity" evidence="4">
    <location>
        <position position="110"/>
    </location>
</feature>
<feature type="domain" description="Quinate/shikimate 5-dehydrogenase/glutamyl-tRNA reductase" evidence="5">
    <location>
        <begin position="182"/>
        <end position="315"/>
    </location>
</feature>
<comment type="domain">
    <text evidence="4">Possesses an unusual extended V-shaped dimeric structure with each monomer consisting of three distinct domains arranged along a curved 'spinal' alpha-helix. The N-terminal catalytic domain specifically recognizes the glutamate moiety of the substrate. The second domain is the NADPH-binding domain, and the third C-terminal domain is responsible for dimerization.</text>
</comment>